<proteinExistence type="predicted"/>
<dbReference type="AlphaFoldDB" id="A0A5C2SKZ8"/>
<keyword evidence="2" id="KW-1185">Reference proteome</keyword>
<name>A0A5C2SKZ8_9APHY</name>
<evidence type="ECO:0000313" key="2">
    <source>
        <dbReference type="Proteomes" id="UP000313359"/>
    </source>
</evidence>
<organism evidence="1 2">
    <name type="scientific">Lentinus tigrinus ALCF2SS1-6</name>
    <dbReference type="NCBI Taxonomy" id="1328759"/>
    <lineage>
        <taxon>Eukaryota</taxon>
        <taxon>Fungi</taxon>
        <taxon>Dikarya</taxon>
        <taxon>Basidiomycota</taxon>
        <taxon>Agaricomycotina</taxon>
        <taxon>Agaricomycetes</taxon>
        <taxon>Polyporales</taxon>
        <taxon>Polyporaceae</taxon>
        <taxon>Lentinus</taxon>
    </lineage>
</organism>
<dbReference type="OrthoDB" id="432970at2759"/>
<dbReference type="Proteomes" id="UP000313359">
    <property type="component" value="Unassembled WGS sequence"/>
</dbReference>
<accession>A0A5C2SKZ8</accession>
<dbReference type="EMBL" id="ML122255">
    <property type="protein sequence ID" value="RPD63944.1"/>
    <property type="molecule type" value="Genomic_DNA"/>
</dbReference>
<sequence>MLFDVYQAMFEQEDAWTFFRQNQQNLPRAFSSSNFVLPLKLVMDPFIDLESETDQLMPMNTVNRNDFYAHLYRQRVHNVDYYRSMERVGGTAMRIGRFSEWDIVPPVVRVILTIPREKIRQFEDTLNETRVGTPLLHWSHNTFTAIHVAYGRVIPIGTRSNPRVCVEEDPEGRGASFDLVAATYPLQLKMGLDLLIYGASLMDAERVHVLPESQIPSAIFASPAVSYVSPNTTLQTQLGSQRAVSVELDEQCELVSSFTARVDIEDAEVEAMPEIEQASPCTMQLTVAGHVQVVVFPFTIIGTQRKLRLARKSRYIEPPAGPFLKPDGMKLNPFPVMSRGRVFSLWSMHRLGSELNRWLDPHVGSMLSTRERQARKKRKEDALLYIKENIGTMLVRSAGIQGGKPIRAFSLADEATNNCDTVFFINGLRYDLPSHTVVCEGFVLPLTHDFMPKIEKPFGRLVNSAWKQLIPACVERCRTWEHAESCEYLARQAIPLTQKMEADPLCSCGRGKDINELMKWRVETLLRTSAPSAEGSRSRSSEHALLARR</sequence>
<protein>
    <submittedName>
        <fullName evidence="1">Uncharacterized protein</fullName>
    </submittedName>
</protein>
<evidence type="ECO:0000313" key="1">
    <source>
        <dbReference type="EMBL" id="RPD63944.1"/>
    </source>
</evidence>
<dbReference type="STRING" id="1328759.A0A5C2SKZ8"/>
<gene>
    <name evidence="1" type="ORF">L227DRAFT_591795</name>
</gene>
<reference evidence="1" key="1">
    <citation type="journal article" date="2018" name="Genome Biol. Evol.">
        <title>Genomics and development of Lentinus tigrinus, a white-rot wood-decaying mushroom with dimorphic fruiting bodies.</title>
        <authorList>
            <person name="Wu B."/>
            <person name="Xu Z."/>
            <person name="Knudson A."/>
            <person name="Carlson A."/>
            <person name="Chen N."/>
            <person name="Kovaka S."/>
            <person name="LaButti K."/>
            <person name="Lipzen A."/>
            <person name="Pennachio C."/>
            <person name="Riley R."/>
            <person name="Schakwitz W."/>
            <person name="Umezawa K."/>
            <person name="Ohm R.A."/>
            <person name="Grigoriev I.V."/>
            <person name="Nagy L.G."/>
            <person name="Gibbons J."/>
            <person name="Hibbett D."/>
        </authorList>
    </citation>
    <scope>NUCLEOTIDE SEQUENCE [LARGE SCALE GENOMIC DNA]</scope>
    <source>
        <strain evidence="1">ALCF2SS1-6</strain>
    </source>
</reference>